<protein>
    <recommendedName>
        <fullName evidence="2">H15 domain-containing protein</fullName>
    </recommendedName>
</protein>
<gene>
    <name evidence="3" type="ORF">C1H46_001030</name>
</gene>
<dbReference type="GO" id="GO:0003677">
    <property type="term" value="F:DNA binding"/>
    <property type="evidence" value="ECO:0007669"/>
    <property type="project" value="InterPro"/>
</dbReference>
<feature type="region of interest" description="Disordered" evidence="1">
    <location>
        <begin position="1"/>
        <end position="60"/>
    </location>
</feature>
<evidence type="ECO:0000256" key="1">
    <source>
        <dbReference type="SAM" id="MobiDB-lite"/>
    </source>
</evidence>
<dbReference type="Gene3D" id="1.10.10.10">
    <property type="entry name" value="Winged helix-like DNA-binding domain superfamily/Winged helix DNA-binding domain"/>
    <property type="match status" value="1"/>
</dbReference>
<proteinExistence type="predicted"/>
<dbReference type="InterPro" id="IPR005818">
    <property type="entry name" value="Histone_H1/H5_H15"/>
</dbReference>
<dbReference type="GO" id="GO:0006334">
    <property type="term" value="P:nucleosome assembly"/>
    <property type="evidence" value="ECO:0007669"/>
    <property type="project" value="InterPro"/>
</dbReference>
<name>A0A540NS61_MALBA</name>
<evidence type="ECO:0000313" key="3">
    <source>
        <dbReference type="EMBL" id="TQE13463.1"/>
    </source>
</evidence>
<dbReference type="InterPro" id="IPR036388">
    <property type="entry name" value="WH-like_DNA-bd_sf"/>
</dbReference>
<organism evidence="3 4">
    <name type="scientific">Malus baccata</name>
    <name type="common">Siberian crab apple</name>
    <name type="synonym">Pyrus baccata</name>
    <dbReference type="NCBI Taxonomy" id="106549"/>
    <lineage>
        <taxon>Eukaryota</taxon>
        <taxon>Viridiplantae</taxon>
        <taxon>Streptophyta</taxon>
        <taxon>Embryophyta</taxon>
        <taxon>Tracheophyta</taxon>
        <taxon>Spermatophyta</taxon>
        <taxon>Magnoliopsida</taxon>
        <taxon>eudicotyledons</taxon>
        <taxon>Gunneridae</taxon>
        <taxon>Pentapetalae</taxon>
        <taxon>rosids</taxon>
        <taxon>fabids</taxon>
        <taxon>Rosales</taxon>
        <taxon>Rosaceae</taxon>
        <taxon>Amygdaloideae</taxon>
        <taxon>Maleae</taxon>
        <taxon>Malus</taxon>
    </lineage>
</organism>
<dbReference type="GO" id="GO:0000786">
    <property type="term" value="C:nucleosome"/>
    <property type="evidence" value="ECO:0007669"/>
    <property type="project" value="InterPro"/>
</dbReference>
<dbReference type="EMBL" id="VIEB01000011">
    <property type="protein sequence ID" value="TQE13463.1"/>
    <property type="molecule type" value="Genomic_DNA"/>
</dbReference>
<evidence type="ECO:0000313" key="4">
    <source>
        <dbReference type="Proteomes" id="UP000315295"/>
    </source>
</evidence>
<dbReference type="SUPFAM" id="SSF46785">
    <property type="entry name" value="Winged helix' DNA-binding domain"/>
    <property type="match status" value="1"/>
</dbReference>
<dbReference type="Proteomes" id="UP000315295">
    <property type="component" value="Unassembled WGS sequence"/>
</dbReference>
<dbReference type="Pfam" id="PF00538">
    <property type="entry name" value="Linker_histone"/>
    <property type="match status" value="1"/>
</dbReference>
<feature type="compositionally biased region" description="Basic residues" evidence="1">
    <location>
        <begin position="37"/>
        <end position="54"/>
    </location>
</feature>
<evidence type="ECO:0000259" key="2">
    <source>
        <dbReference type="Pfam" id="PF00538"/>
    </source>
</evidence>
<keyword evidence="4" id="KW-1185">Reference proteome</keyword>
<feature type="domain" description="H15" evidence="2">
    <location>
        <begin position="59"/>
        <end position="87"/>
    </location>
</feature>
<sequence>MATKEASVVVATKMVENPPPEPVTTDTADDKPTTKASKAKKPKAKKAPASRKPRSALIHPPYEEMVKEAIVMLKEMTGSSQYTITKYHLFPRQIFTDQSRTNIGITMHETQEQ</sequence>
<reference evidence="3 4" key="1">
    <citation type="journal article" date="2019" name="G3 (Bethesda)">
        <title>Sequencing of a Wild Apple (Malus baccata) Genome Unravels the Differences Between Cultivated and Wild Apple Species Regarding Disease Resistance and Cold Tolerance.</title>
        <authorList>
            <person name="Chen X."/>
        </authorList>
    </citation>
    <scope>NUCLEOTIDE SEQUENCE [LARGE SCALE GENOMIC DNA]</scope>
    <source>
        <strain evidence="4">cv. Shandingzi</strain>
        <tissue evidence="3">Leaves</tissue>
    </source>
</reference>
<dbReference type="InterPro" id="IPR036390">
    <property type="entry name" value="WH_DNA-bd_sf"/>
</dbReference>
<accession>A0A540NS61</accession>
<comment type="caution">
    <text evidence="3">The sequence shown here is derived from an EMBL/GenBank/DDBJ whole genome shotgun (WGS) entry which is preliminary data.</text>
</comment>
<dbReference type="AlphaFoldDB" id="A0A540NS61"/>